<dbReference type="EMBL" id="BK032840">
    <property type="protein sequence ID" value="DAF63422.1"/>
    <property type="molecule type" value="Genomic_DNA"/>
</dbReference>
<name>A0A8S5TJF2_9CAUD</name>
<evidence type="ECO:0000313" key="1">
    <source>
        <dbReference type="EMBL" id="DAF63422.1"/>
    </source>
</evidence>
<reference evidence="1" key="1">
    <citation type="journal article" date="2021" name="Proc. Natl. Acad. Sci. U.S.A.">
        <title>A Catalog of Tens of Thousands of Viruses from Human Metagenomes Reveals Hidden Associations with Chronic Diseases.</title>
        <authorList>
            <person name="Tisza M.J."/>
            <person name="Buck C.B."/>
        </authorList>
    </citation>
    <scope>NUCLEOTIDE SEQUENCE</scope>
    <source>
        <strain evidence="1">CtgmM3</strain>
    </source>
</reference>
<sequence>MKFGELHSYRDFKLVPTSKPIIPIPPPRTEYLEVPGRQGEIDISESLAGEVLYGMRTGSFEFLVSDIKRWQEMYGKLLSLIHGKKVQIILDTEPGFLYQGRIYVSEFKSDKNFSLITLEYKLEPYKYIVSDLLESGEIIHKIENIVITENKTYTLSFDSDMTLVPEFFNKTEQAISLEFLGKSYKIPKGKSRFPEVRGRKDLELHFSGNSTIDISYRRGWL</sequence>
<protein>
    <submittedName>
        <fullName evidence="1">Distal tail protein</fullName>
    </submittedName>
</protein>
<proteinExistence type="predicted"/>
<organism evidence="1">
    <name type="scientific">Siphoviridae sp. ctgmM3</name>
    <dbReference type="NCBI Taxonomy" id="2827912"/>
    <lineage>
        <taxon>Viruses</taxon>
        <taxon>Duplodnaviria</taxon>
        <taxon>Heunggongvirae</taxon>
        <taxon>Uroviricota</taxon>
        <taxon>Caudoviricetes</taxon>
    </lineage>
</organism>
<dbReference type="Gene3D" id="2.40.30.200">
    <property type="match status" value="1"/>
</dbReference>
<accession>A0A8S5TJF2</accession>